<keyword evidence="5 10" id="KW-0145">Chemotaxis</keyword>
<proteinExistence type="inferred from homology"/>
<dbReference type="STRING" id="1852522.SAMN06295960_0625"/>
<comment type="function">
    <text evidence="1 10">Controls the rotational direction of flagella during chemotaxis.</text>
</comment>
<evidence type="ECO:0000256" key="5">
    <source>
        <dbReference type="ARBA" id="ARBA00022500"/>
    </source>
</evidence>
<comment type="similarity">
    <text evidence="3 10">Belongs to the FliL family.</text>
</comment>
<keyword evidence="11" id="KW-0969">Cilium</keyword>
<evidence type="ECO:0000256" key="9">
    <source>
        <dbReference type="ARBA" id="ARBA00023136"/>
    </source>
</evidence>
<evidence type="ECO:0000313" key="12">
    <source>
        <dbReference type="Proteomes" id="UP000193834"/>
    </source>
</evidence>
<keyword evidence="11" id="KW-0966">Cell projection</keyword>
<comment type="subcellular location">
    <subcellularLocation>
        <location evidence="2">Cell membrane</location>
        <topology evidence="2">Single-pass membrane protein</topology>
    </subcellularLocation>
</comment>
<accession>A0A1X7INM5</accession>
<reference evidence="11 12" key="1">
    <citation type="submission" date="2017-04" db="EMBL/GenBank/DDBJ databases">
        <authorList>
            <person name="Afonso C.L."/>
            <person name="Miller P.J."/>
            <person name="Scott M.A."/>
            <person name="Spackman E."/>
            <person name="Goraichik I."/>
            <person name="Dimitrov K.M."/>
            <person name="Suarez D.L."/>
            <person name="Swayne D.E."/>
        </authorList>
    </citation>
    <scope>NUCLEOTIDE SEQUENCE [LARGE SCALE GENOMIC DNA]</scope>
    <source>
        <strain evidence="11 12">11</strain>
    </source>
</reference>
<dbReference type="PANTHER" id="PTHR35091:SF2">
    <property type="entry name" value="FLAGELLAR PROTEIN FLIL"/>
    <property type="match status" value="1"/>
</dbReference>
<organism evidence="11 12">
    <name type="scientific">Paenibacillus aquistagni</name>
    <dbReference type="NCBI Taxonomy" id="1852522"/>
    <lineage>
        <taxon>Bacteria</taxon>
        <taxon>Bacillati</taxon>
        <taxon>Bacillota</taxon>
        <taxon>Bacilli</taxon>
        <taxon>Bacillales</taxon>
        <taxon>Paenibacillaceae</taxon>
        <taxon>Paenibacillus</taxon>
    </lineage>
</organism>
<dbReference type="Pfam" id="PF03748">
    <property type="entry name" value="FliL"/>
    <property type="match status" value="1"/>
</dbReference>
<dbReference type="RefSeq" id="WP_085492873.1">
    <property type="nucleotide sequence ID" value="NZ_FXAZ01000001.1"/>
</dbReference>
<feature type="transmembrane region" description="Helical" evidence="10">
    <location>
        <begin position="7"/>
        <end position="26"/>
    </location>
</feature>
<dbReference type="GO" id="GO:0005886">
    <property type="term" value="C:plasma membrane"/>
    <property type="evidence" value="ECO:0007669"/>
    <property type="project" value="UniProtKB-SubCell"/>
</dbReference>
<dbReference type="OrthoDB" id="2664574at2"/>
<dbReference type="GO" id="GO:0009425">
    <property type="term" value="C:bacterial-type flagellum basal body"/>
    <property type="evidence" value="ECO:0007669"/>
    <property type="project" value="InterPro"/>
</dbReference>
<name>A0A1X7INM5_9BACL</name>
<evidence type="ECO:0000256" key="10">
    <source>
        <dbReference type="RuleBase" id="RU364125"/>
    </source>
</evidence>
<keyword evidence="6 10" id="KW-0812">Transmembrane</keyword>
<dbReference type="InterPro" id="IPR005503">
    <property type="entry name" value="FliL"/>
</dbReference>
<keyword evidence="12" id="KW-1185">Reference proteome</keyword>
<evidence type="ECO:0000256" key="3">
    <source>
        <dbReference type="ARBA" id="ARBA00008281"/>
    </source>
</evidence>
<dbReference type="GO" id="GO:0071978">
    <property type="term" value="P:bacterial-type flagellum-dependent swarming motility"/>
    <property type="evidence" value="ECO:0007669"/>
    <property type="project" value="TreeGrafter"/>
</dbReference>
<keyword evidence="9 10" id="KW-0472">Membrane</keyword>
<sequence>MKRMLPWIITMLLALTLIVLIVIMLMNTTGNGPTAGQVEQGSEAHMKRLTADEILEVTSTIGDITTNLANQDQIVRIAFAFQLDSKKTKGEFDKIMDIKIKPIILKTLADTTKEDLQGTKGQDQLCDKLVESINKMLPSGKVIQIDITDYVLSPMR</sequence>
<gene>
    <name evidence="11" type="ORF">SAMN06295960_0625</name>
</gene>
<keyword evidence="11" id="KW-0282">Flagellum</keyword>
<protein>
    <recommendedName>
        <fullName evidence="10">Flagellar protein FliL</fullName>
    </recommendedName>
</protein>
<keyword evidence="8 10" id="KW-1133">Transmembrane helix</keyword>
<evidence type="ECO:0000313" key="11">
    <source>
        <dbReference type="EMBL" id="SMG16302.1"/>
    </source>
</evidence>
<keyword evidence="4 10" id="KW-1003">Cell membrane</keyword>
<dbReference type="AlphaFoldDB" id="A0A1X7INM5"/>
<dbReference type="Proteomes" id="UP000193834">
    <property type="component" value="Unassembled WGS sequence"/>
</dbReference>
<evidence type="ECO:0000256" key="6">
    <source>
        <dbReference type="ARBA" id="ARBA00022692"/>
    </source>
</evidence>
<evidence type="ECO:0000256" key="4">
    <source>
        <dbReference type="ARBA" id="ARBA00022475"/>
    </source>
</evidence>
<evidence type="ECO:0000256" key="2">
    <source>
        <dbReference type="ARBA" id="ARBA00004162"/>
    </source>
</evidence>
<keyword evidence="7 10" id="KW-0283">Flagellar rotation</keyword>
<evidence type="ECO:0000256" key="1">
    <source>
        <dbReference type="ARBA" id="ARBA00002254"/>
    </source>
</evidence>
<evidence type="ECO:0000256" key="7">
    <source>
        <dbReference type="ARBA" id="ARBA00022779"/>
    </source>
</evidence>
<evidence type="ECO:0000256" key="8">
    <source>
        <dbReference type="ARBA" id="ARBA00022989"/>
    </source>
</evidence>
<dbReference type="EMBL" id="FXAZ01000001">
    <property type="protein sequence ID" value="SMG16302.1"/>
    <property type="molecule type" value="Genomic_DNA"/>
</dbReference>
<dbReference type="PANTHER" id="PTHR35091">
    <property type="entry name" value="FLAGELLAR PROTEIN FLIL"/>
    <property type="match status" value="1"/>
</dbReference>
<dbReference type="GO" id="GO:0006935">
    <property type="term" value="P:chemotaxis"/>
    <property type="evidence" value="ECO:0007669"/>
    <property type="project" value="UniProtKB-KW"/>
</dbReference>